<gene>
    <name evidence="2" type="ORF">BCR44DRAFT_1424097</name>
</gene>
<reference evidence="2 3" key="1">
    <citation type="submission" date="2016-07" db="EMBL/GenBank/DDBJ databases">
        <title>Pervasive Adenine N6-methylation of Active Genes in Fungi.</title>
        <authorList>
            <consortium name="DOE Joint Genome Institute"/>
            <person name="Mondo S.J."/>
            <person name="Dannebaum R.O."/>
            <person name="Kuo R.C."/>
            <person name="Labutti K."/>
            <person name="Haridas S."/>
            <person name="Kuo A."/>
            <person name="Salamov A."/>
            <person name="Ahrendt S.R."/>
            <person name="Lipzen A."/>
            <person name="Sullivan W."/>
            <person name="Andreopoulos W.B."/>
            <person name="Clum A."/>
            <person name="Lindquist E."/>
            <person name="Daum C."/>
            <person name="Ramamoorthy G.K."/>
            <person name="Gryganskyi A."/>
            <person name="Culley D."/>
            <person name="Magnuson J.K."/>
            <person name="James T.Y."/>
            <person name="O'Malley M.A."/>
            <person name="Stajich J.E."/>
            <person name="Spatafora J.W."/>
            <person name="Visel A."/>
            <person name="Grigoriev I.V."/>
        </authorList>
    </citation>
    <scope>NUCLEOTIDE SEQUENCE [LARGE SCALE GENOMIC DNA]</scope>
    <source>
        <strain evidence="2 3">PL171</strain>
    </source>
</reference>
<dbReference type="PANTHER" id="PTHR43686:SF1">
    <property type="entry name" value="AMINOTRAN_5 DOMAIN-CONTAINING PROTEIN"/>
    <property type="match status" value="1"/>
</dbReference>
<dbReference type="AlphaFoldDB" id="A0A1Y2I2H4"/>
<comment type="caution">
    <text evidence="2">The sequence shown here is derived from an EMBL/GenBank/DDBJ whole genome shotgun (WGS) entry which is preliminary data.</text>
</comment>
<evidence type="ECO:0000259" key="1">
    <source>
        <dbReference type="Pfam" id="PF00266"/>
    </source>
</evidence>
<sequence length="546" mass="59510">MDRLDQRLAKYKGSQDALIDKIRRSVVGHDATFTTQLGLTRRLVYCDYFASGRSLSFIESTIQDHILPFYANTHTTSTHTGLYTTKQRELARDAIRRSVNAPKDEYAVIWTGSGSTSSILHMIGALRLWDFSRWNTTSNPPVVFVSVMEHHSNLLPGGVGPDLGILESQLKLHKSAPLLIGSFSAGSNLTGVPMDVHRIAKLMHAYDGLVFIDYAGVGPYVPINVRGTVSYTDAEAADKDGVRVSVPDCLDAVYISPHKFIGGPGTPGVLVAHRGLLSASSTPAKPGGGSVRWVTMDATEYLTDLEEREESGTPDIVGSIRCGMAFAVKDAVGAEAIQAKEFKTARRVDRVPVFSFVVRSPYAAASGRALFLHMGLCAGLFGQYLLSMNEKDVAEVLGACSGQQTCSLAASPSTVTCGDIAVSDPWLDVFKPGYVRLSFNYFTPSSEIDYVLAAVEFVSTHGHLMLPYYAVDPKSGAWRPRPNVELPTFEAPTAATPVAAATSANLFVRLDRVRAIEFERQVGSEERARLRRFALPKDVCEYVRFK</sequence>
<dbReference type="SUPFAM" id="SSF53383">
    <property type="entry name" value="PLP-dependent transferases"/>
    <property type="match status" value="1"/>
</dbReference>
<name>A0A1Y2I2H4_9FUNG</name>
<evidence type="ECO:0000313" key="3">
    <source>
        <dbReference type="Proteomes" id="UP000193411"/>
    </source>
</evidence>
<dbReference type="InterPro" id="IPR000192">
    <property type="entry name" value="Aminotrans_V_dom"/>
</dbReference>
<dbReference type="Gene3D" id="3.40.640.10">
    <property type="entry name" value="Type I PLP-dependent aspartate aminotransferase-like (Major domain)"/>
    <property type="match status" value="1"/>
</dbReference>
<dbReference type="Pfam" id="PF00266">
    <property type="entry name" value="Aminotran_5"/>
    <property type="match status" value="2"/>
</dbReference>
<keyword evidence="3" id="KW-1185">Reference proteome</keyword>
<protein>
    <submittedName>
        <fullName evidence="2">Pyridoxal phosphate-dependent transferase</fullName>
    </submittedName>
</protein>
<dbReference type="STRING" id="765915.A0A1Y2I2H4"/>
<dbReference type="InterPro" id="IPR015424">
    <property type="entry name" value="PyrdxlP-dep_Trfase"/>
</dbReference>
<keyword evidence="2" id="KW-0808">Transferase</keyword>
<dbReference type="EMBL" id="MCFL01000002">
    <property type="protein sequence ID" value="ORZ40949.1"/>
    <property type="molecule type" value="Genomic_DNA"/>
</dbReference>
<dbReference type="InterPro" id="IPR015421">
    <property type="entry name" value="PyrdxlP-dep_Trfase_major"/>
</dbReference>
<dbReference type="Proteomes" id="UP000193411">
    <property type="component" value="Unassembled WGS sequence"/>
</dbReference>
<feature type="domain" description="Aminotransferase class V" evidence="1">
    <location>
        <begin position="45"/>
        <end position="156"/>
    </location>
</feature>
<dbReference type="PANTHER" id="PTHR43686">
    <property type="entry name" value="SULFURTRANSFERASE-RELATED"/>
    <property type="match status" value="1"/>
</dbReference>
<dbReference type="OrthoDB" id="420046at2759"/>
<organism evidence="2 3">
    <name type="scientific">Catenaria anguillulae PL171</name>
    <dbReference type="NCBI Taxonomy" id="765915"/>
    <lineage>
        <taxon>Eukaryota</taxon>
        <taxon>Fungi</taxon>
        <taxon>Fungi incertae sedis</taxon>
        <taxon>Blastocladiomycota</taxon>
        <taxon>Blastocladiomycetes</taxon>
        <taxon>Blastocladiales</taxon>
        <taxon>Catenariaceae</taxon>
        <taxon>Catenaria</taxon>
    </lineage>
</organism>
<accession>A0A1Y2I2H4</accession>
<evidence type="ECO:0000313" key="2">
    <source>
        <dbReference type="EMBL" id="ORZ40949.1"/>
    </source>
</evidence>
<dbReference type="GO" id="GO:0016740">
    <property type="term" value="F:transferase activity"/>
    <property type="evidence" value="ECO:0007669"/>
    <property type="project" value="UniProtKB-KW"/>
</dbReference>
<proteinExistence type="predicted"/>
<feature type="domain" description="Aminotransferase class V" evidence="1">
    <location>
        <begin position="251"/>
        <end position="347"/>
    </location>
</feature>